<dbReference type="GO" id="GO:0008270">
    <property type="term" value="F:zinc ion binding"/>
    <property type="evidence" value="ECO:0007669"/>
    <property type="project" value="UniProtKB-KW"/>
</dbReference>
<dbReference type="PRINTS" id="PR00398">
    <property type="entry name" value="STRDHORMONER"/>
</dbReference>
<dbReference type="GO" id="GO:0030154">
    <property type="term" value="P:cell differentiation"/>
    <property type="evidence" value="ECO:0007669"/>
    <property type="project" value="TreeGrafter"/>
</dbReference>
<name>A0AAV5WF68_9BILA</name>
<dbReference type="Gene3D" id="3.30.50.10">
    <property type="entry name" value="Erythroid Transcription Factor GATA-1, subunit A"/>
    <property type="match status" value="1"/>
</dbReference>
<dbReference type="InterPro" id="IPR050234">
    <property type="entry name" value="Nuclear_hormone_rcpt_NR1"/>
</dbReference>
<dbReference type="PANTHER" id="PTHR24082:SF334">
    <property type="entry name" value="NUCLEAR HORMONE RECEPTOR FAMILY MEMBER NHR-85"/>
    <property type="match status" value="1"/>
</dbReference>
<dbReference type="GO" id="GO:0045944">
    <property type="term" value="P:positive regulation of transcription by RNA polymerase II"/>
    <property type="evidence" value="ECO:0007669"/>
    <property type="project" value="TreeGrafter"/>
</dbReference>
<evidence type="ECO:0000256" key="1">
    <source>
        <dbReference type="ARBA" id="ARBA00005993"/>
    </source>
</evidence>
<dbReference type="PANTHER" id="PTHR24082">
    <property type="entry name" value="NUCLEAR HORMONE RECEPTOR"/>
    <property type="match status" value="1"/>
</dbReference>
<dbReference type="GO" id="GO:0004879">
    <property type="term" value="F:nuclear receptor activity"/>
    <property type="evidence" value="ECO:0007669"/>
    <property type="project" value="TreeGrafter"/>
</dbReference>
<dbReference type="GO" id="GO:0009755">
    <property type="term" value="P:hormone-mediated signaling pathway"/>
    <property type="evidence" value="ECO:0007669"/>
    <property type="project" value="TreeGrafter"/>
</dbReference>
<dbReference type="SUPFAM" id="SSF48508">
    <property type="entry name" value="Nuclear receptor ligand-binding domain"/>
    <property type="match status" value="1"/>
</dbReference>
<organism evidence="12 13">
    <name type="scientific">Pristionchus fissidentatus</name>
    <dbReference type="NCBI Taxonomy" id="1538716"/>
    <lineage>
        <taxon>Eukaryota</taxon>
        <taxon>Metazoa</taxon>
        <taxon>Ecdysozoa</taxon>
        <taxon>Nematoda</taxon>
        <taxon>Chromadorea</taxon>
        <taxon>Rhabditida</taxon>
        <taxon>Rhabditina</taxon>
        <taxon>Diplogasteromorpha</taxon>
        <taxon>Diplogasteroidea</taxon>
        <taxon>Neodiplogasteridae</taxon>
        <taxon>Pristionchus</taxon>
    </lineage>
</organism>
<keyword evidence="7" id="KW-0804">Transcription</keyword>
<sequence length="369" mass="41142">MSAFRPVSSSGQSLITLAIQSILAQTSFPSPSSSIASTSDTTESSLDFSIECQVCQDRASGFHYGVFACEGCKGFFRRSIQQKISYRECSRDDSCTVKRSNRNRCQYCRLKKCIAVGMSKEGVRFGRVPRREKEKMMEGAKKMKDNQSIDDLTSSMERSFETLISIMRMSIDSSHVDGCPLHFDSFIPSIQSIVDYINSVPQFIALPQEERIYLLKLNAIKGLLLVSSTYSSHLSPSSLVIQSLHSLRSRISNLSTNSIAHLTVLILINPPSHYSPSPQLEFLLSYTLSHLSPIPPSTLSDLLSQIDSLSSIHSFYLQPRPQFRARHPSITSLLETPCFQSNPPLTSFFHSPPLSDATEEPLDLSLPRN</sequence>
<keyword evidence="3" id="KW-0863">Zinc-finger</keyword>
<proteinExistence type="inferred from homology"/>
<evidence type="ECO:0000256" key="5">
    <source>
        <dbReference type="ARBA" id="ARBA00023015"/>
    </source>
</evidence>
<comment type="caution">
    <text evidence="12">The sequence shown here is derived from an EMBL/GenBank/DDBJ whole genome shotgun (WGS) entry which is preliminary data.</text>
</comment>
<keyword evidence="4" id="KW-0862">Zinc</keyword>
<dbReference type="AlphaFoldDB" id="A0AAV5WF68"/>
<dbReference type="InterPro" id="IPR035500">
    <property type="entry name" value="NHR-like_dom_sf"/>
</dbReference>
<evidence type="ECO:0000256" key="10">
    <source>
        <dbReference type="SAM" id="MobiDB-lite"/>
    </source>
</evidence>
<evidence type="ECO:0000256" key="4">
    <source>
        <dbReference type="ARBA" id="ARBA00022833"/>
    </source>
</evidence>
<accession>A0AAV5WF68</accession>
<evidence type="ECO:0000256" key="9">
    <source>
        <dbReference type="ARBA" id="ARBA00023242"/>
    </source>
</evidence>
<dbReference type="FunFam" id="3.30.50.10:FF:000056">
    <property type="entry name" value="Peroxisome proliferator-activated receptor gamma"/>
    <property type="match status" value="1"/>
</dbReference>
<dbReference type="PROSITE" id="PS51030">
    <property type="entry name" value="NUCLEAR_REC_DBD_2"/>
    <property type="match status" value="1"/>
</dbReference>
<evidence type="ECO:0000256" key="7">
    <source>
        <dbReference type="ARBA" id="ARBA00023163"/>
    </source>
</evidence>
<evidence type="ECO:0000256" key="2">
    <source>
        <dbReference type="ARBA" id="ARBA00022723"/>
    </source>
</evidence>
<dbReference type="EMBL" id="BTSY01000005">
    <property type="protein sequence ID" value="GMT28587.1"/>
    <property type="molecule type" value="Genomic_DNA"/>
</dbReference>
<evidence type="ECO:0000259" key="11">
    <source>
        <dbReference type="PROSITE" id="PS51030"/>
    </source>
</evidence>
<keyword evidence="6" id="KW-0238">DNA-binding</keyword>
<dbReference type="CDD" id="cd07166">
    <property type="entry name" value="NR_DBD_REV_ERB"/>
    <property type="match status" value="1"/>
</dbReference>
<dbReference type="PROSITE" id="PS00031">
    <property type="entry name" value="NUCLEAR_REC_DBD_1"/>
    <property type="match status" value="1"/>
</dbReference>
<dbReference type="Proteomes" id="UP001432322">
    <property type="component" value="Unassembled WGS sequence"/>
</dbReference>
<evidence type="ECO:0000256" key="6">
    <source>
        <dbReference type="ARBA" id="ARBA00023125"/>
    </source>
</evidence>
<dbReference type="GO" id="GO:0000978">
    <property type="term" value="F:RNA polymerase II cis-regulatory region sequence-specific DNA binding"/>
    <property type="evidence" value="ECO:0007669"/>
    <property type="project" value="TreeGrafter"/>
</dbReference>
<feature type="domain" description="Nuclear receptor" evidence="11">
    <location>
        <begin position="49"/>
        <end position="125"/>
    </location>
</feature>
<protein>
    <recommendedName>
        <fullName evidence="11">Nuclear receptor domain-containing protein</fullName>
    </recommendedName>
</protein>
<gene>
    <name evidence="12" type="ORF">PFISCL1PPCAC_19884</name>
</gene>
<evidence type="ECO:0000256" key="3">
    <source>
        <dbReference type="ARBA" id="ARBA00022771"/>
    </source>
</evidence>
<keyword evidence="13" id="KW-1185">Reference proteome</keyword>
<keyword evidence="8" id="KW-0675">Receptor</keyword>
<dbReference type="GO" id="GO:0000122">
    <property type="term" value="P:negative regulation of transcription by RNA polymerase II"/>
    <property type="evidence" value="ECO:0007669"/>
    <property type="project" value="TreeGrafter"/>
</dbReference>
<feature type="region of interest" description="Disordered" evidence="10">
    <location>
        <begin position="350"/>
        <end position="369"/>
    </location>
</feature>
<dbReference type="SUPFAM" id="SSF57716">
    <property type="entry name" value="Glucocorticoid receptor-like (DNA-binding domain)"/>
    <property type="match status" value="1"/>
</dbReference>
<evidence type="ECO:0000256" key="8">
    <source>
        <dbReference type="ARBA" id="ARBA00023170"/>
    </source>
</evidence>
<evidence type="ECO:0000313" key="12">
    <source>
        <dbReference type="EMBL" id="GMT28587.1"/>
    </source>
</evidence>
<dbReference type="InterPro" id="IPR001628">
    <property type="entry name" value="Znf_hrmn_rcpt"/>
</dbReference>
<dbReference type="Pfam" id="PF00105">
    <property type="entry name" value="zf-C4"/>
    <property type="match status" value="1"/>
</dbReference>
<keyword evidence="2" id="KW-0479">Metal-binding</keyword>
<dbReference type="Gene3D" id="1.10.565.10">
    <property type="entry name" value="Retinoid X Receptor"/>
    <property type="match status" value="1"/>
</dbReference>
<dbReference type="PRINTS" id="PR00047">
    <property type="entry name" value="STROIDFINGER"/>
</dbReference>
<keyword evidence="5" id="KW-0805">Transcription regulation</keyword>
<dbReference type="InterPro" id="IPR001723">
    <property type="entry name" value="Nuclear_hrmn_rcpt"/>
</dbReference>
<dbReference type="InterPro" id="IPR013088">
    <property type="entry name" value="Znf_NHR/GATA"/>
</dbReference>
<comment type="similarity">
    <text evidence="1">Belongs to the nuclear hormone receptor family.</text>
</comment>
<reference evidence="12" key="1">
    <citation type="submission" date="2023-10" db="EMBL/GenBank/DDBJ databases">
        <title>Genome assembly of Pristionchus species.</title>
        <authorList>
            <person name="Yoshida K."/>
            <person name="Sommer R.J."/>
        </authorList>
    </citation>
    <scope>NUCLEOTIDE SEQUENCE</scope>
    <source>
        <strain evidence="12">RS5133</strain>
    </source>
</reference>
<keyword evidence="9" id="KW-0539">Nucleus</keyword>
<dbReference type="SMART" id="SM00399">
    <property type="entry name" value="ZnF_C4"/>
    <property type="match status" value="1"/>
</dbReference>
<evidence type="ECO:0000313" key="13">
    <source>
        <dbReference type="Proteomes" id="UP001432322"/>
    </source>
</evidence>